<dbReference type="GO" id="GO:0005634">
    <property type="term" value="C:nucleus"/>
    <property type="evidence" value="ECO:0007669"/>
    <property type="project" value="TreeGrafter"/>
</dbReference>
<feature type="domain" description="RING-type" evidence="6">
    <location>
        <begin position="221"/>
        <end position="262"/>
    </location>
</feature>
<dbReference type="GO" id="GO:0006511">
    <property type="term" value="P:ubiquitin-dependent protein catabolic process"/>
    <property type="evidence" value="ECO:0007669"/>
    <property type="project" value="TreeGrafter"/>
</dbReference>
<dbReference type="SUPFAM" id="SSF57850">
    <property type="entry name" value="RING/U-box"/>
    <property type="match status" value="1"/>
</dbReference>
<evidence type="ECO:0000313" key="8">
    <source>
        <dbReference type="Proteomes" id="UP001327560"/>
    </source>
</evidence>
<dbReference type="PROSITE" id="PS50089">
    <property type="entry name" value="ZF_RING_2"/>
    <property type="match status" value="1"/>
</dbReference>
<organism evidence="7 8">
    <name type="scientific">Canna indica</name>
    <name type="common">Indian-shot</name>
    <dbReference type="NCBI Taxonomy" id="4628"/>
    <lineage>
        <taxon>Eukaryota</taxon>
        <taxon>Viridiplantae</taxon>
        <taxon>Streptophyta</taxon>
        <taxon>Embryophyta</taxon>
        <taxon>Tracheophyta</taxon>
        <taxon>Spermatophyta</taxon>
        <taxon>Magnoliopsida</taxon>
        <taxon>Liliopsida</taxon>
        <taxon>Zingiberales</taxon>
        <taxon>Cannaceae</taxon>
        <taxon>Canna</taxon>
    </lineage>
</organism>
<feature type="region of interest" description="Disordered" evidence="5">
    <location>
        <begin position="14"/>
        <end position="92"/>
    </location>
</feature>
<keyword evidence="8" id="KW-1185">Reference proteome</keyword>
<sequence length="265" mass="29789">MLSASGLLYNWRSRAGRSHNDPDPALDPPSSTAVADPHSRHRARRRRRRRPIAAPQLDHPRRLPHLPTDHEPAWIDSRNDADTTTGSISNGGTAGNVLDRLRLARNDQLPGVVLQARARLQERLRGISLSGSSHTNINSGTTRNEVEIDDDVRVMNLQEWETENVRDWFDSGPNLTAEADEDMQYTNRPPGLSSEAFHNLQVEVYQDATEGSNVEKAFVECSICLEKFLEGDEMIRLSCGHRFHSTCLEPWVKTCGDCPYCRGKI</sequence>
<feature type="compositionally biased region" description="Basic and acidic residues" evidence="5">
    <location>
        <begin position="67"/>
        <end position="81"/>
    </location>
</feature>
<evidence type="ECO:0000256" key="4">
    <source>
        <dbReference type="PROSITE-ProRule" id="PRU00175"/>
    </source>
</evidence>
<reference evidence="7 8" key="1">
    <citation type="submission" date="2023-10" db="EMBL/GenBank/DDBJ databases">
        <title>Chromosome-scale genome assembly provides insights into flower coloration mechanisms of Canna indica.</title>
        <authorList>
            <person name="Li C."/>
        </authorList>
    </citation>
    <scope>NUCLEOTIDE SEQUENCE [LARGE SCALE GENOMIC DNA]</scope>
    <source>
        <tissue evidence="7">Flower</tissue>
    </source>
</reference>
<dbReference type="InterPro" id="IPR051834">
    <property type="entry name" value="RING_finger_E3_ligase"/>
</dbReference>
<evidence type="ECO:0000256" key="5">
    <source>
        <dbReference type="SAM" id="MobiDB-lite"/>
    </source>
</evidence>
<protein>
    <recommendedName>
        <fullName evidence="6">RING-type domain-containing protein</fullName>
    </recommendedName>
</protein>
<dbReference type="GO" id="GO:0061630">
    <property type="term" value="F:ubiquitin protein ligase activity"/>
    <property type="evidence" value="ECO:0007669"/>
    <property type="project" value="TreeGrafter"/>
</dbReference>
<feature type="compositionally biased region" description="Basic residues" evidence="5">
    <location>
        <begin position="39"/>
        <end position="51"/>
    </location>
</feature>
<dbReference type="InterPro" id="IPR013083">
    <property type="entry name" value="Znf_RING/FYVE/PHD"/>
</dbReference>
<gene>
    <name evidence="7" type="ORF">Cni_G03122</name>
</gene>
<dbReference type="InterPro" id="IPR001841">
    <property type="entry name" value="Znf_RING"/>
</dbReference>
<feature type="compositionally biased region" description="Polar residues" evidence="5">
    <location>
        <begin position="82"/>
        <end position="91"/>
    </location>
</feature>
<name>A0AAQ3Q2S4_9LILI</name>
<dbReference type="EMBL" id="CP136890">
    <property type="protein sequence ID" value="WOK94420.1"/>
    <property type="molecule type" value="Genomic_DNA"/>
</dbReference>
<dbReference type="Proteomes" id="UP001327560">
    <property type="component" value="Chromosome 1"/>
</dbReference>
<evidence type="ECO:0000256" key="3">
    <source>
        <dbReference type="ARBA" id="ARBA00022833"/>
    </source>
</evidence>
<evidence type="ECO:0000313" key="7">
    <source>
        <dbReference type="EMBL" id="WOK94420.1"/>
    </source>
</evidence>
<keyword evidence="2 4" id="KW-0863">Zinc-finger</keyword>
<accession>A0AAQ3Q2S4</accession>
<keyword evidence="1" id="KW-0479">Metal-binding</keyword>
<evidence type="ECO:0000259" key="6">
    <source>
        <dbReference type="PROSITE" id="PS50089"/>
    </source>
</evidence>
<evidence type="ECO:0000256" key="2">
    <source>
        <dbReference type="ARBA" id="ARBA00022771"/>
    </source>
</evidence>
<dbReference type="PANTHER" id="PTHR45931:SF3">
    <property type="entry name" value="RING ZINC FINGER-CONTAINING PROTEIN"/>
    <property type="match status" value="1"/>
</dbReference>
<dbReference type="PANTHER" id="PTHR45931">
    <property type="entry name" value="SI:CH211-59O9.10"/>
    <property type="match status" value="1"/>
</dbReference>
<proteinExistence type="predicted"/>
<dbReference type="SMART" id="SM00184">
    <property type="entry name" value="RING"/>
    <property type="match status" value="1"/>
</dbReference>
<dbReference type="Gene3D" id="3.30.40.10">
    <property type="entry name" value="Zinc/RING finger domain, C3HC4 (zinc finger)"/>
    <property type="match status" value="1"/>
</dbReference>
<dbReference type="GO" id="GO:0008270">
    <property type="term" value="F:zinc ion binding"/>
    <property type="evidence" value="ECO:0007669"/>
    <property type="project" value="UniProtKB-KW"/>
</dbReference>
<keyword evidence="3" id="KW-0862">Zinc</keyword>
<dbReference type="SMART" id="SM01197">
    <property type="entry name" value="FANCL_C"/>
    <property type="match status" value="1"/>
</dbReference>
<dbReference type="Pfam" id="PF13639">
    <property type="entry name" value="zf-RING_2"/>
    <property type="match status" value="1"/>
</dbReference>
<dbReference type="AlphaFoldDB" id="A0AAQ3Q2S4"/>
<evidence type="ECO:0000256" key="1">
    <source>
        <dbReference type="ARBA" id="ARBA00022723"/>
    </source>
</evidence>